<reference evidence="2" key="1">
    <citation type="journal article" date="2009" name="Rice">
        <title>De Novo Next Generation Sequencing of Plant Genomes.</title>
        <authorList>
            <person name="Rounsley S."/>
            <person name="Marri P.R."/>
            <person name="Yu Y."/>
            <person name="He R."/>
            <person name="Sisneros N."/>
            <person name="Goicoechea J.L."/>
            <person name="Lee S.J."/>
            <person name="Angelova A."/>
            <person name="Kudrna D."/>
            <person name="Luo M."/>
            <person name="Affourtit J."/>
            <person name="Desany B."/>
            <person name="Knight J."/>
            <person name="Niazi F."/>
            <person name="Egholm M."/>
            <person name="Wing R.A."/>
        </authorList>
    </citation>
    <scope>NUCLEOTIDE SEQUENCE [LARGE SCALE GENOMIC DNA]</scope>
    <source>
        <strain evidence="2">cv. IRGC 105608</strain>
    </source>
</reference>
<dbReference type="PaxDb" id="65489-OBART05G18810.1"/>
<feature type="compositionally biased region" description="Gly residues" evidence="1">
    <location>
        <begin position="80"/>
        <end position="89"/>
    </location>
</feature>
<dbReference type="Proteomes" id="UP000026960">
    <property type="component" value="Chromosome 5"/>
</dbReference>
<dbReference type="HOGENOM" id="CLU_078076_0_1_1"/>
<accession>A0A0D3G8F4</accession>
<dbReference type="AlphaFoldDB" id="A0A0D3G8F4"/>
<feature type="compositionally biased region" description="Basic and acidic residues" evidence="1">
    <location>
        <begin position="16"/>
        <end position="29"/>
    </location>
</feature>
<dbReference type="Gramene" id="OBART05G18810.1">
    <property type="protein sequence ID" value="OBART05G18810.1"/>
    <property type="gene ID" value="OBART05G18810"/>
</dbReference>
<proteinExistence type="predicted"/>
<feature type="compositionally biased region" description="Low complexity" evidence="1">
    <location>
        <begin position="1"/>
        <end position="15"/>
    </location>
</feature>
<evidence type="ECO:0000313" key="2">
    <source>
        <dbReference type="EnsemblPlants" id="OBART05G18810.1"/>
    </source>
</evidence>
<dbReference type="EnsemblPlants" id="OBART05G18810.1">
    <property type="protein sequence ID" value="OBART05G18810.1"/>
    <property type="gene ID" value="OBART05G18810"/>
</dbReference>
<sequence length="196" mass="19782">MTEEAAATSADAAVEAGKESGGGDHDSGGRRHGGLGRLAEGVADGYIGSAQHRLEEGSETSLTQSGAADGSGGRLDARGASGGDGGRLGVRGRPMEGGRIGARGASVIGGGSEVSLAQRGAANGGRLAWREKRGRRWKRRPRCVVELLVGVAWSSAYEGWPAGGGALVQGPHMSAEFEWWWSIGASAVDSQVGSGG</sequence>
<keyword evidence="3" id="KW-1185">Reference proteome</keyword>
<evidence type="ECO:0000256" key="1">
    <source>
        <dbReference type="SAM" id="MobiDB-lite"/>
    </source>
</evidence>
<protein>
    <submittedName>
        <fullName evidence="2">Uncharacterized protein</fullName>
    </submittedName>
</protein>
<reference evidence="2" key="2">
    <citation type="submission" date="2015-03" db="UniProtKB">
        <authorList>
            <consortium name="EnsemblPlants"/>
        </authorList>
    </citation>
    <scope>IDENTIFICATION</scope>
</reference>
<feature type="region of interest" description="Disordered" evidence="1">
    <location>
        <begin position="1"/>
        <end position="36"/>
    </location>
</feature>
<evidence type="ECO:0000313" key="3">
    <source>
        <dbReference type="Proteomes" id="UP000026960"/>
    </source>
</evidence>
<name>A0A0D3G8F4_9ORYZ</name>
<feature type="region of interest" description="Disordered" evidence="1">
    <location>
        <begin position="54"/>
        <end position="96"/>
    </location>
</feature>
<organism evidence="2">
    <name type="scientific">Oryza barthii</name>
    <dbReference type="NCBI Taxonomy" id="65489"/>
    <lineage>
        <taxon>Eukaryota</taxon>
        <taxon>Viridiplantae</taxon>
        <taxon>Streptophyta</taxon>
        <taxon>Embryophyta</taxon>
        <taxon>Tracheophyta</taxon>
        <taxon>Spermatophyta</taxon>
        <taxon>Magnoliopsida</taxon>
        <taxon>Liliopsida</taxon>
        <taxon>Poales</taxon>
        <taxon>Poaceae</taxon>
        <taxon>BOP clade</taxon>
        <taxon>Oryzoideae</taxon>
        <taxon>Oryzeae</taxon>
        <taxon>Oryzinae</taxon>
        <taxon>Oryza</taxon>
    </lineage>
</organism>